<evidence type="ECO:0000313" key="1">
    <source>
        <dbReference type="EMBL" id="PSN66830.1"/>
    </source>
</evidence>
<dbReference type="EMBL" id="KZ678135">
    <property type="protein sequence ID" value="PSN66830.1"/>
    <property type="molecule type" value="Genomic_DNA"/>
</dbReference>
<accession>A0A2T2NN71</accession>
<reference evidence="1 2" key="1">
    <citation type="journal article" date="2018" name="Front. Microbiol.">
        <title>Genome-Wide Analysis of Corynespora cassiicola Leaf Fall Disease Putative Effectors.</title>
        <authorList>
            <person name="Lopez D."/>
            <person name="Ribeiro S."/>
            <person name="Label P."/>
            <person name="Fumanal B."/>
            <person name="Venisse J.S."/>
            <person name="Kohler A."/>
            <person name="de Oliveira R.R."/>
            <person name="Labutti K."/>
            <person name="Lipzen A."/>
            <person name="Lail K."/>
            <person name="Bauer D."/>
            <person name="Ohm R.A."/>
            <person name="Barry K.W."/>
            <person name="Spatafora J."/>
            <person name="Grigoriev I.V."/>
            <person name="Martin F.M."/>
            <person name="Pujade-Renaud V."/>
        </authorList>
    </citation>
    <scope>NUCLEOTIDE SEQUENCE [LARGE SCALE GENOMIC DNA]</scope>
    <source>
        <strain evidence="1 2">Philippines</strain>
    </source>
</reference>
<dbReference type="OrthoDB" id="5389823at2759"/>
<dbReference type="Proteomes" id="UP000240883">
    <property type="component" value="Unassembled WGS sequence"/>
</dbReference>
<keyword evidence="2" id="KW-1185">Reference proteome</keyword>
<dbReference type="AlphaFoldDB" id="A0A2T2NN71"/>
<name>A0A2T2NN71_CORCC</name>
<organism evidence="1 2">
    <name type="scientific">Corynespora cassiicola Philippines</name>
    <dbReference type="NCBI Taxonomy" id="1448308"/>
    <lineage>
        <taxon>Eukaryota</taxon>
        <taxon>Fungi</taxon>
        <taxon>Dikarya</taxon>
        <taxon>Ascomycota</taxon>
        <taxon>Pezizomycotina</taxon>
        <taxon>Dothideomycetes</taxon>
        <taxon>Pleosporomycetidae</taxon>
        <taxon>Pleosporales</taxon>
        <taxon>Corynesporascaceae</taxon>
        <taxon>Corynespora</taxon>
    </lineage>
</organism>
<evidence type="ECO:0000313" key="2">
    <source>
        <dbReference type="Proteomes" id="UP000240883"/>
    </source>
</evidence>
<gene>
    <name evidence="1" type="ORF">BS50DRAFT_573630</name>
</gene>
<proteinExistence type="predicted"/>
<sequence>MSMTLFEGEASAGIVTICVLMSYRTNLTAHFVNCQVSSTTRYAQMHPMSGSDSSFPPHFKTPRTVEEIRTVDCGSI</sequence>
<protein>
    <submittedName>
        <fullName evidence="1">Uncharacterized protein</fullName>
    </submittedName>
</protein>